<dbReference type="EMBL" id="JAWDGP010002163">
    <property type="protein sequence ID" value="KAK3785196.1"/>
    <property type="molecule type" value="Genomic_DNA"/>
</dbReference>
<organism evidence="1 2">
    <name type="scientific">Elysia crispata</name>
    <name type="common">lettuce slug</name>
    <dbReference type="NCBI Taxonomy" id="231223"/>
    <lineage>
        <taxon>Eukaryota</taxon>
        <taxon>Metazoa</taxon>
        <taxon>Spiralia</taxon>
        <taxon>Lophotrochozoa</taxon>
        <taxon>Mollusca</taxon>
        <taxon>Gastropoda</taxon>
        <taxon>Heterobranchia</taxon>
        <taxon>Euthyneura</taxon>
        <taxon>Panpulmonata</taxon>
        <taxon>Sacoglossa</taxon>
        <taxon>Placobranchoidea</taxon>
        <taxon>Plakobranchidae</taxon>
        <taxon>Elysia</taxon>
    </lineage>
</organism>
<keyword evidence="2" id="KW-1185">Reference proteome</keyword>
<dbReference type="AlphaFoldDB" id="A0AAE1ADE2"/>
<dbReference type="Proteomes" id="UP001283361">
    <property type="component" value="Unassembled WGS sequence"/>
</dbReference>
<protein>
    <submittedName>
        <fullName evidence="1">Uncharacterized protein</fullName>
    </submittedName>
</protein>
<proteinExistence type="predicted"/>
<evidence type="ECO:0000313" key="1">
    <source>
        <dbReference type="EMBL" id="KAK3785196.1"/>
    </source>
</evidence>
<sequence>TALVNEYYDPIAEDYKRLAPLRKIYDQFEVGRDGKTLYWTPEEGKVISVINTGGGASLL</sequence>
<accession>A0AAE1ADE2</accession>
<reference evidence="1" key="1">
    <citation type="journal article" date="2023" name="G3 (Bethesda)">
        <title>A reference genome for the long-term kleptoplast-retaining sea slug Elysia crispata morphotype clarki.</title>
        <authorList>
            <person name="Eastman K.E."/>
            <person name="Pendleton A.L."/>
            <person name="Shaikh M.A."/>
            <person name="Suttiyut T."/>
            <person name="Ogas R."/>
            <person name="Tomko P."/>
            <person name="Gavelis G."/>
            <person name="Widhalm J.R."/>
            <person name="Wisecaver J.H."/>
        </authorList>
    </citation>
    <scope>NUCLEOTIDE SEQUENCE</scope>
    <source>
        <strain evidence="1">ECLA1</strain>
    </source>
</reference>
<comment type="caution">
    <text evidence="1">The sequence shown here is derived from an EMBL/GenBank/DDBJ whole genome shotgun (WGS) entry which is preliminary data.</text>
</comment>
<gene>
    <name evidence="1" type="ORF">RRG08_024295</name>
</gene>
<feature type="non-terminal residue" evidence="1">
    <location>
        <position position="1"/>
    </location>
</feature>
<evidence type="ECO:0000313" key="2">
    <source>
        <dbReference type="Proteomes" id="UP001283361"/>
    </source>
</evidence>
<name>A0AAE1ADE2_9GAST</name>